<dbReference type="FunFam" id="1.50.10.20:FF:000011">
    <property type="entry name" value="Terpene cyclase/mutase family member"/>
    <property type="match status" value="1"/>
</dbReference>
<keyword evidence="5" id="KW-0472">Membrane</keyword>
<dbReference type="InterPro" id="IPR008930">
    <property type="entry name" value="Terpenoid_cyclase/PrenylTrfase"/>
</dbReference>
<dbReference type="Pfam" id="PF13243">
    <property type="entry name" value="SQHop_cyclase_C"/>
    <property type="match status" value="1"/>
</dbReference>
<dbReference type="PROSITE" id="PS01074">
    <property type="entry name" value="TERPENE_SYNTHASES"/>
    <property type="match status" value="1"/>
</dbReference>
<dbReference type="PANTHER" id="PTHR11764">
    <property type="entry name" value="TERPENE CYCLASE/MUTASE FAMILY MEMBER"/>
    <property type="match status" value="1"/>
</dbReference>
<dbReference type="InterPro" id="IPR032696">
    <property type="entry name" value="SQ_cyclase_C"/>
</dbReference>
<dbReference type="EMBL" id="RDQH01000343">
    <property type="protein sequence ID" value="RXH67516.1"/>
    <property type="molecule type" value="Genomic_DNA"/>
</dbReference>
<feature type="transmembrane region" description="Helical" evidence="5">
    <location>
        <begin position="349"/>
        <end position="365"/>
    </location>
</feature>
<dbReference type="GO" id="GO:0016104">
    <property type="term" value="P:triterpenoid biosynthetic process"/>
    <property type="evidence" value="ECO:0007669"/>
    <property type="project" value="InterPro"/>
</dbReference>
<feature type="transmembrane region" description="Helical" evidence="5">
    <location>
        <begin position="272"/>
        <end position="294"/>
    </location>
</feature>
<sequence>MGCFPMRITTICPLRALEELPGEKHYFFDNLGCGSLGLELRVQILRTLTCSAQTSLWERQTWEFDPHAGTAEERAQVEEVRQNFYKNRYRVKPCSDLIWRMQLLKERNFKQTIPQTKVEDSEECTYEKATAVFKGAASFWSALQTPHGHWPAEITGPLFGTPPFVMALYITGHLNMVYAAEHRKEMLSYICHQNEDGGWGLHIEGPSDLKAVKTMLVQEQGSGFLIMAYDLVFVTPFARLAHTIYHPHVSWFSTFSTSSFFRLKFTPKAPRVIHLFFFFSFLLSSSSSDCNFFFLPPSSSFLLLPSPFFSFFLLLLPPNLGKFFFFFFFFFFLLLLLLLLLLLSSSSSFFLLLLLLLLPFFFLPPSSPSSFPFFSFSFFLLLLLLPPNLGKMKKKEEEKQKLQSEKEEERRKKNKKVTQIQRKKKKKRKEEGGRRRRKKKKFKKFKKKLPQIRRNKKKKEKEEEERRRRRERKEEEKKKYSACISGRETTLCRQSSRPIHLCSHSIQHLIYPANILCYSRMTYLPMSYLFGKKFVGPITPLILQLRAELYNEPYSEIRWSKIRHRAQNSNHTAQFSSYLKNYVQYWRITTFPMGMALQPISHATPYIYINEIHQQKMQSFGSQVWDASMAIQALLAGNLNNELGSVLTKGHEFLKKSQIRENPSGDFVAHFCHISKGGWAFSDQDLGWQVSDCTTEALKCCLLLSMLPPELVGEQLEPERLYDAVNIIISLQSPTGGVSAWEPTGAPKWLEWLNPIEFLEHVVIEYELYSLKTNIRSNQLYPGHRKRQIDNSITTAAAYIEDIQNTDGSWCGNWGICFMYGTWFAIKGLEAAGRTYYNCEAVRRSVEFLLKTQTDDGDWGESYTSCTNKVLFPKIYTPLEGDRSNLVQTAMGLMSLILSGQAERDPTPIHRAAKLLINSQLENGEFPQQEVVGVFMRNITLHYAPYRNTFPIWALAEYCSIYQIPNQPFRFCKSKKLASNEDSYGVSMGSESTVTSSSTLQT</sequence>
<evidence type="ECO:0000313" key="7">
    <source>
        <dbReference type="EMBL" id="RXH67516.1"/>
    </source>
</evidence>
<feature type="transmembrane region" description="Helical" evidence="5">
    <location>
        <begin position="301"/>
        <end position="317"/>
    </location>
</feature>
<dbReference type="SUPFAM" id="SSF48239">
    <property type="entry name" value="Terpenoid cyclases/Protein prenyltransferases"/>
    <property type="match status" value="3"/>
</dbReference>
<dbReference type="Gene3D" id="1.50.10.20">
    <property type="match status" value="2"/>
</dbReference>
<feature type="compositionally biased region" description="Basic residues" evidence="4">
    <location>
        <begin position="412"/>
        <end position="459"/>
    </location>
</feature>
<keyword evidence="8" id="KW-1185">Reference proteome</keyword>
<keyword evidence="3" id="KW-0413">Isomerase</keyword>
<keyword evidence="5" id="KW-0812">Transmembrane</keyword>
<feature type="compositionally biased region" description="Basic and acidic residues" evidence="4">
    <location>
        <begin position="395"/>
        <end position="411"/>
    </location>
</feature>
<evidence type="ECO:0000256" key="1">
    <source>
        <dbReference type="ARBA" id="ARBA00009755"/>
    </source>
</evidence>
<dbReference type="Proteomes" id="UP000290289">
    <property type="component" value="Chromosome 17"/>
</dbReference>
<dbReference type="InterPro" id="IPR002365">
    <property type="entry name" value="Terpene_synthase_CS"/>
</dbReference>
<evidence type="ECO:0000313" key="8">
    <source>
        <dbReference type="Proteomes" id="UP000290289"/>
    </source>
</evidence>
<feature type="region of interest" description="Disordered" evidence="4">
    <location>
        <begin position="983"/>
        <end position="1002"/>
    </location>
</feature>
<reference evidence="7 8" key="1">
    <citation type="submission" date="2018-10" db="EMBL/GenBank/DDBJ databases">
        <title>A high-quality apple genome assembly.</title>
        <authorList>
            <person name="Hu J."/>
        </authorList>
    </citation>
    <scope>NUCLEOTIDE SEQUENCE [LARGE SCALE GENOMIC DNA]</scope>
    <source>
        <strain evidence="8">cv. HFTH1</strain>
        <tissue evidence="7">Young leaf</tissue>
    </source>
</reference>
<dbReference type="PANTHER" id="PTHR11764:SF58">
    <property type="entry name" value="BETA-AMYRIN SYNTHASE-RELATED"/>
    <property type="match status" value="1"/>
</dbReference>
<dbReference type="STRING" id="3750.A0A498H827"/>
<dbReference type="InterPro" id="IPR018333">
    <property type="entry name" value="Squalene_cyclase"/>
</dbReference>
<dbReference type="GO" id="GO:0005811">
    <property type="term" value="C:lipid droplet"/>
    <property type="evidence" value="ECO:0007669"/>
    <property type="project" value="InterPro"/>
</dbReference>
<feature type="compositionally biased region" description="Low complexity" evidence="4">
    <location>
        <begin position="987"/>
        <end position="1002"/>
    </location>
</feature>
<dbReference type="GO" id="GO:0042300">
    <property type="term" value="F:beta-amyrin synthase activity"/>
    <property type="evidence" value="ECO:0007669"/>
    <property type="project" value="UniProtKB-ARBA"/>
</dbReference>
<comment type="similarity">
    <text evidence="1">Belongs to the terpene cyclase/mutase family.</text>
</comment>
<feature type="domain" description="Squalene cyclase C-terminal" evidence="6">
    <location>
        <begin position="622"/>
        <end position="958"/>
    </location>
</feature>
<evidence type="ECO:0000256" key="2">
    <source>
        <dbReference type="ARBA" id="ARBA00022737"/>
    </source>
</evidence>
<keyword evidence="2" id="KW-0677">Repeat</keyword>
<dbReference type="AlphaFoldDB" id="A0A498H827"/>
<evidence type="ECO:0000256" key="5">
    <source>
        <dbReference type="SAM" id="Phobius"/>
    </source>
</evidence>
<protein>
    <recommendedName>
        <fullName evidence="6">Squalene cyclase C-terminal domain-containing protein</fullName>
    </recommendedName>
</protein>
<evidence type="ECO:0000256" key="3">
    <source>
        <dbReference type="ARBA" id="ARBA00023235"/>
    </source>
</evidence>
<evidence type="ECO:0000256" key="4">
    <source>
        <dbReference type="SAM" id="MobiDB-lite"/>
    </source>
</evidence>
<name>A0A498H827_MALDO</name>
<feature type="region of interest" description="Disordered" evidence="4">
    <location>
        <begin position="395"/>
        <end position="479"/>
    </location>
</feature>
<gene>
    <name evidence="7" type="ORF">DVH24_027663</name>
</gene>
<proteinExistence type="inferred from homology"/>
<feature type="compositionally biased region" description="Basic and acidic residues" evidence="4">
    <location>
        <begin position="460"/>
        <end position="479"/>
    </location>
</feature>
<accession>A0A498H827</accession>
<keyword evidence="5" id="KW-1133">Transmembrane helix</keyword>
<organism evidence="7 8">
    <name type="scientific">Malus domestica</name>
    <name type="common">Apple</name>
    <name type="synonym">Pyrus malus</name>
    <dbReference type="NCBI Taxonomy" id="3750"/>
    <lineage>
        <taxon>Eukaryota</taxon>
        <taxon>Viridiplantae</taxon>
        <taxon>Streptophyta</taxon>
        <taxon>Embryophyta</taxon>
        <taxon>Tracheophyta</taxon>
        <taxon>Spermatophyta</taxon>
        <taxon>Magnoliopsida</taxon>
        <taxon>eudicotyledons</taxon>
        <taxon>Gunneridae</taxon>
        <taxon>Pentapetalae</taxon>
        <taxon>rosids</taxon>
        <taxon>fabids</taxon>
        <taxon>Rosales</taxon>
        <taxon>Rosaceae</taxon>
        <taxon>Amygdaloideae</taxon>
        <taxon>Maleae</taxon>
        <taxon>Malus</taxon>
    </lineage>
</organism>
<feature type="transmembrane region" description="Helical" evidence="5">
    <location>
        <begin position="323"/>
        <end position="342"/>
    </location>
</feature>
<dbReference type="NCBIfam" id="TIGR01787">
    <property type="entry name" value="squalene_cyclas"/>
    <property type="match status" value="1"/>
</dbReference>
<comment type="caution">
    <text evidence="7">The sequence shown here is derived from an EMBL/GenBank/DDBJ whole genome shotgun (WGS) entry which is preliminary data.</text>
</comment>
<evidence type="ECO:0000259" key="6">
    <source>
        <dbReference type="Pfam" id="PF13243"/>
    </source>
</evidence>